<feature type="region of interest" description="Disordered" evidence="1">
    <location>
        <begin position="1"/>
        <end position="26"/>
    </location>
</feature>
<accession>A0A2T7A6S4</accession>
<feature type="region of interest" description="Disordered" evidence="1">
    <location>
        <begin position="154"/>
        <end position="173"/>
    </location>
</feature>
<dbReference type="Proteomes" id="UP000244722">
    <property type="component" value="Unassembled WGS sequence"/>
</dbReference>
<proteinExistence type="predicted"/>
<evidence type="ECO:0000313" key="2">
    <source>
        <dbReference type="EMBL" id="PUU83433.1"/>
    </source>
</evidence>
<protein>
    <submittedName>
        <fullName evidence="2">Uncharacterized protein</fullName>
    </submittedName>
</protein>
<dbReference type="OrthoDB" id="5379055at2759"/>
<dbReference type="EMBL" id="NESQ01000012">
    <property type="protein sequence ID" value="PUU83433.1"/>
    <property type="molecule type" value="Genomic_DNA"/>
</dbReference>
<organism evidence="2 3">
    <name type="scientific">Tuber borchii</name>
    <name type="common">White truffle</name>
    <dbReference type="NCBI Taxonomy" id="42251"/>
    <lineage>
        <taxon>Eukaryota</taxon>
        <taxon>Fungi</taxon>
        <taxon>Dikarya</taxon>
        <taxon>Ascomycota</taxon>
        <taxon>Pezizomycotina</taxon>
        <taxon>Pezizomycetes</taxon>
        <taxon>Pezizales</taxon>
        <taxon>Tuberaceae</taxon>
        <taxon>Tuber</taxon>
    </lineage>
</organism>
<gene>
    <name evidence="2" type="ORF">B9Z19DRAFT_1061012</name>
</gene>
<comment type="caution">
    <text evidence="2">The sequence shown here is derived from an EMBL/GenBank/DDBJ whole genome shotgun (WGS) entry which is preliminary data.</text>
</comment>
<evidence type="ECO:0000313" key="3">
    <source>
        <dbReference type="Proteomes" id="UP000244722"/>
    </source>
</evidence>
<keyword evidence="3" id="KW-1185">Reference proteome</keyword>
<evidence type="ECO:0000256" key="1">
    <source>
        <dbReference type="SAM" id="MobiDB-lite"/>
    </source>
</evidence>
<feature type="compositionally biased region" description="Basic and acidic residues" evidence="1">
    <location>
        <begin position="163"/>
        <end position="173"/>
    </location>
</feature>
<dbReference type="AlphaFoldDB" id="A0A2T7A6S4"/>
<reference evidence="2 3" key="1">
    <citation type="submission" date="2017-04" db="EMBL/GenBank/DDBJ databases">
        <title>Draft genome sequence of Tuber borchii Vittad., a whitish edible truffle.</title>
        <authorList>
            <consortium name="DOE Joint Genome Institute"/>
            <person name="Murat C."/>
            <person name="Kuo A."/>
            <person name="Barry K.W."/>
            <person name="Clum A."/>
            <person name="Dockter R.B."/>
            <person name="Fauchery L."/>
            <person name="Iotti M."/>
            <person name="Kohler A."/>
            <person name="Labutti K."/>
            <person name="Lindquist E.A."/>
            <person name="Lipzen A."/>
            <person name="Ohm R.A."/>
            <person name="Wang M."/>
            <person name="Grigoriev I.V."/>
            <person name="Zambonelli A."/>
            <person name="Martin F.M."/>
        </authorList>
    </citation>
    <scope>NUCLEOTIDE SEQUENCE [LARGE SCALE GENOMIC DNA]</scope>
    <source>
        <strain evidence="2 3">Tbo3840</strain>
    </source>
</reference>
<sequence>MEAPPSFVTQEKEQDSPPPPYQPRVSPLKHHIFRSPSKHRPLQMYNPDDLPTHQQLEMHISLARDLVSELFRKIWIWNPLTREIADPYVMNINLYIDDAEEAMRKITRHEIDLVEGRRMILSNMVKLQRIERQLDEEIEKKGILVPEKFPWEPKQLEEEEREGGERKSGATEKLKRAFSLKASEKTKKRVSRVFDVAKDRIVYGQPSLNE</sequence>
<name>A0A2T7A6S4_TUBBO</name>